<sequence>MRSSTFHALIGLVSLTAAAPAGHIRRANDLGHQVKAPINARQAYPTGTAIYPTGTAPPVPISTRSASCPVDGAVVCNGPNYFGLCNFGSVVWQRVSDGTACADGEVVGTGIYAVPAATSTAVAYHKA</sequence>
<dbReference type="Proteomes" id="UP000016933">
    <property type="component" value="Unassembled WGS sequence"/>
</dbReference>
<evidence type="ECO:0008006" key="4">
    <source>
        <dbReference type="Google" id="ProtNLM"/>
    </source>
</evidence>
<evidence type="ECO:0000256" key="1">
    <source>
        <dbReference type="SAM" id="SignalP"/>
    </source>
</evidence>
<evidence type="ECO:0000313" key="3">
    <source>
        <dbReference type="Proteomes" id="UP000016933"/>
    </source>
</evidence>
<feature type="chain" id="PRO_5004029472" description="Carbohydrate-binding module family 19 domain-containing protein" evidence="1">
    <location>
        <begin position="22"/>
        <end position="127"/>
    </location>
</feature>
<dbReference type="OrthoDB" id="3639557at2759"/>
<keyword evidence="1" id="KW-0732">Signal</keyword>
<dbReference type="EMBL" id="KB446545">
    <property type="protein sequence ID" value="EME39405.1"/>
    <property type="molecule type" value="Genomic_DNA"/>
</dbReference>
<keyword evidence="3" id="KW-1185">Reference proteome</keyword>
<accession>M2YKK7</accession>
<gene>
    <name evidence="2" type="ORF">DOTSEDRAFT_28563</name>
</gene>
<reference evidence="3" key="1">
    <citation type="journal article" date="2012" name="PLoS Genet.">
        <title>The genomes of the fungal plant pathogens Cladosporium fulvum and Dothistroma septosporum reveal adaptation to different hosts and lifestyles but also signatures of common ancestry.</title>
        <authorList>
            <person name="de Wit P.J.G.M."/>
            <person name="van der Burgt A."/>
            <person name="Oekmen B."/>
            <person name="Stergiopoulos I."/>
            <person name="Abd-Elsalam K.A."/>
            <person name="Aerts A.L."/>
            <person name="Bahkali A.H."/>
            <person name="Beenen H.G."/>
            <person name="Chettri P."/>
            <person name="Cox M.P."/>
            <person name="Datema E."/>
            <person name="de Vries R.P."/>
            <person name="Dhillon B."/>
            <person name="Ganley A.R."/>
            <person name="Griffiths S.A."/>
            <person name="Guo Y."/>
            <person name="Hamelin R.C."/>
            <person name="Henrissat B."/>
            <person name="Kabir M.S."/>
            <person name="Jashni M.K."/>
            <person name="Kema G."/>
            <person name="Klaubauf S."/>
            <person name="Lapidus A."/>
            <person name="Levasseur A."/>
            <person name="Lindquist E."/>
            <person name="Mehrabi R."/>
            <person name="Ohm R.A."/>
            <person name="Owen T.J."/>
            <person name="Salamov A."/>
            <person name="Schwelm A."/>
            <person name="Schijlen E."/>
            <person name="Sun H."/>
            <person name="van den Burg H.A."/>
            <person name="van Ham R.C.H.J."/>
            <person name="Zhang S."/>
            <person name="Goodwin S.B."/>
            <person name="Grigoriev I.V."/>
            <person name="Collemare J."/>
            <person name="Bradshaw R.E."/>
        </authorList>
    </citation>
    <scope>NUCLEOTIDE SEQUENCE [LARGE SCALE GENOMIC DNA]</scope>
    <source>
        <strain evidence="3">NZE10 / CBS 128990</strain>
    </source>
</reference>
<evidence type="ECO:0000313" key="2">
    <source>
        <dbReference type="EMBL" id="EME39405.1"/>
    </source>
</evidence>
<dbReference type="HOGENOM" id="CLU_1970517_0_0_1"/>
<reference evidence="2 3" key="2">
    <citation type="journal article" date="2012" name="PLoS Pathog.">
        <title>Diverse lifestyles and strategies of plant pathogenesis encoded in the genomes of eighteen Dothideomycetes fungi.</title>
        <authorList>
            <person name="Ohm R.A."/>
            <person name="Feau N."/>
            <person name="Henrissat B."/>
            <person name="Schoch C.L."/>
            <person name="Horwitz B.A."/>
            <person name="Barry K.W."/>
            <person name="Condon B.J."/>
            <person name="Copeland A.C."/>
            <person name="Dhillon B."/>
            <person name="Glaser F."/>
            <person name="Hesse C.N."/>
            <person name="Kosti I."/>
            <person name="LaButti K."/>
            <person name="Lindquist E.A."/>
            <person name="Lucas S."/>
            <person name="Salamov A.A."/>
            <person name="Bradshaw R.E."/>
            <person name="Ciuffetti L."/>
            <person name="Hamelin R.C."/>
            <person name="Kema G.H.J."/>
            <person name="Lawrence C."/>
            <person name="Scott J.A."/>
            <person name="Spatafora J.W."/>
            <person name="Turgeon B.G."/>
            <person name="de Wit P.J.G.M."/>
            <person name="Zhong S."/>
            <person name="Goodwin S.B."/>
            <person name="Grigoriev I.V."/>
        </authorList>
    </citation>
    <scope>NUCLEOTIDE SEQUENCE [LARGE SCALE GENOMIC DNA]</scope>
    <source>
        <strain evidence="3">NZE10 / CBS 128990</strain>
    </source>
</reference>
<protein>
    <recommendedName>
        <fullName evidence="4">Carbohydrate-binding module family 19 domain-containing protein</fullName>
    </recommendedName>
</protein>
<name>M2YKK7_DOTSN</name>
<feature type="signal peptide" evidence="1">
    <location>
        <begin position="1"/>
        <end position="21"/>
    </location>
</feature>
<organism evidence="2 3">
    <name type="scientific">Dothistroma septosporum (strain NZE10 / CBS 128990)</name>
    <name type="common">Red band needle blight fungus</name>
    <name type="synonym">Mycosphaerella pini</name>
    <dbReference type="NCBI Taxonomy" id="675120"/>
    <lineage>
        <taxon>Eukaryota</taxon>
        <taxon>Fungi</taxon>
        <taxon>Dikarya</taxon>
        <taxon>Ascomycota</taxon>
        <taxon>Pezizomycotina</taxon>
        <taxon>Dothideomycetes</taxon>
        <taxon>Dothideomycetidae</taxon>
        <taxon>Mycosphaerellales</taxon>
        <taxon>Mycosphaerellaceae</taxon>
        <taxon>Dothistroma</taxon>
    </lineage>
</organism>
<proteinExistence type="predicted"/>
<dbReference type="AlphaFoldDB" id="M2YKK7"/>
<dbReference type="OMA" id="NARQAYP"/>